<dbReference type="STRING" id="392421.SAMN04488694_10329"/>
<dbReference type="AlphaFoldDB" id="A0A1I0AZJ2"/>
<dbReference type="RefSeq" id="WP_092930237.1">
    <property type="nucleotide sequence ID" value="NZ_FMZP01000018.1"/>
</dbReference>
<dbReference type="Proteomes" id="UP000324021">
    <property type="component" value="Unassembled WGS sequence"/>
</dbReference>
<gene>
    <name evidence="3" type="ORF">SAMN04488694_10329</name>
    <name evidence="2" type="ORF">SAMN05192552_101838</name>
</gene>
<evidence type="ECO:0000313" key="3">
    <source>
        <dbReference type="EMBL" id="SES99069.1"/>
    </source>
</evidence>
<evidence type="ECO:0000256" key="1">
    <source>
        <dbReference type="ARBA" id="ARBA00023235"/>
    </source>
</evidence>
<keyword evidence="4" id="KW-1185">Reference proteome</keyword>
<dbReference type="InterPro" id="IPR035990">
    <property type="entry name" value="TIM_sf"/>
</dbReference>
<dbReference type="GO" id="GO:0004807">
    <property type="term" value="F:triose-phosphate isomerase activity"/>
    <property type="evidence" value="ECO:0007669"/>
    <property type="project" value="InterPro"/>
</dbReference>
<dbReference type="InterPro" id="IPR000652">
    <property type="entry name" value="Triosephosphate_isomerase"/>
</dbReference>
<evidence type="ECO:0000313" key="2">
    <source>
        <dbReference type="EMBL" id="SDD31368.1"/>
    </source>
</evidence>
<dbReference type="OrthoDB" id="9465at2157"/>
<sequence length="237" mass="24716">MGIADPIFLVNYKTYAGTSGDAALAFAETIERVRDETGSRFAVAPQLPDLRLVAERTALPIVAQTGVPRAESGMGDVTLEAVANAGADAVFVSHPEHEAALTAVDRAVDRCAELGLESIVAVESLTTARMALAAGPDWLLFERPADIATEEGMVRTHPERIEAFVEAVANEAPETRTFVGGGVRTADDVTRAFDCGVDATGAASAAVEADDREAWLRSIATAVPSADSSRCGSDVNG</sequence>
<dbReference type="Proteomes" id="UP000199320">
    <property type="component" value="Unassembled WGS sequence"/>
</dbReference>
<dbReference type="EMBL" id="FOIC01000003">
    <property type="protein sequence ID" value="SES99069.1"/>
    <property type="molecule type" value="Genomic_DNA"/>
</dbReference>
<dbReference type="PROSITE" id="PS51440">
    <property type="entry name" value="TIM_2"/>
    <property type="match status" value="1"/>
</dbReference>
<name>A0A1I0AZJ2_9EURY</name>
<proteinExistence type="predicted"/>
<dbReference type="NCBIfam" id="NF003302">
    <property type="entry name" value="PRK04302.1"/>
    <property type="match status" value="1"/>
</dbReference>
<dbReference type="EMBL" id="FMZP01000018">
    <property type="protein sequence ID" value="SDD31368.1"/>
    <property type="molecule type" value="Genomic_DNA"/>
</dbReference>
<dbReference type="SUPFAM" id="SSF51351">
    <property type="entry name" value="Triosephosphate isomerase (TIM)"/>
    <property type="match status" value="1"/>
</dbReference>
<keyword evidence="1 3" id="KW-0413">Isomerase</keyword>
<organism evidence="3 4">
    <name type="scientific">Natrinema hispanicum</name>
    <dbReference type="NCBI Taxonomy" id="392421"/>
    <lineage>
        <taxon>Archaea</taxon>
        <taxon>Methanobacteriati</taxon>
        <taxon>Methanobacteriota</taxon>
        <taxon>Stenosarchaea group</taxon>
        <taxon>Halobacteria</taxon>
        <taxon>Halobacteriales</taxon>
        <taxon>Natrialbaceae</taxon>
        <taxon>Natrinema</taxon>
    </lineage>
</organism>
<dbReference type="Gene3D" id="3.20.20.70">
    <property type="entry name" value="Aldolase class I"/>
    <property type="match status" value="1"/>
</dbReference>
<evidence type="ECO:0000313" key="4">
    <source>
        <dbReference type="Proteomes" id="UP000199320"/>
    </source>
</evidence>
<protein>
    <submittedName>
        <fullName evidence="3">Triosephosphate isomerase</fullName>
    </submittedName>
</protein>
<dbReference type="Pfam" id="PF00121">
    <property type="entry name" value="TIM"/>
    <property type="match status" value="1"/>
</dbReference>
<dbReference type="InterPro" id="IPR013785">
    <property type="entry name" value="Aldolase_TIM"/>
</dbReference>
<evidence type="ECO:0000313" key="5">
    <source>
        <dbReference type="Proteomes" id="UP000324021"/>
    </source>
</evidence>
<reference evidence="3" key="2">
    <citation type="submission" date="2016-10" db="EMBL/GenBank/DDBJ databases">
        <authorList>
            <person name="de Groot N.N."/>
        </authorList>
    </citation>
    <scope>NUCLEOTIDE SEQUENCE [LARGE SCALE GENOMIC DNA]</scope>
    <source>
        <strain evidence="3">CDM_6</strain>
    </source>
</reference>
<accession>A0A1I0AZJ2</accession>
<reference evidence="4 5" key="1">
    <citation type="submission" date="2016-10" db="EMBL/GenBank/DDBJ databases">
        <authorList>
            <person name="Varghese N."/>
            <person name="Submissions S."/>
        </authorList>
    </citation>
    <scope>NUCLEOTIDE SEQUENCE [LARGE SCALE GENOMIC DNA]</scope>
    <source>
        <strain evidence="2 5">CDM_1</strain>
        <strain evidence="4">CDM_6</strain>
    </source>
</reference>